<dbReference type="Pfam" id="PF00685">
    <property type="entry name" value="Sulfotransfer_1"/>
    <property type="match status" value="1"/>
</dbReference>
<feature type="non-terminal residue" evidence="2">
    <location>
        <position position="278"/>
    </location>
</feature>
<name>A0A7C9KXM1_9PROT</name>
<reference evidence="2 3" key="1">
    <citation type="submission" date="2019-09" db="EMBL/GenBank/DDBJ databases">
        <title>H2 Metabolism Revealed by Metagenomic Analysis in Subglacial Sediment of East Antarctica.</title>
        <authorList>
            <person name="Yang Z."/>
            <person name="Zhang Y."/>
            <person name="Lv Y."/>
            <person name="Yan W."/>
            <person name="Xiao X."/>
            <person name="Sun B."/>
            <person name="Ma H."/>
        </authorList>
    </citation>
    <scope>NUCLEOTIDE SEQUENCE [LARGE SCALE GENOMIC DNA]</scope>
    <source>
        <strain evidence="2">Bin2_2</strain>
    </source>
</reference>
<keyword evidence="2" id="KW-0808">Transferase</keyword>
<dbReference type="Proteomes" id="UP000483432">
    <property type="component" value="Unassembled WGS sequence"/>
</dbReference>
<dbReference type="SUPFAM" id="SSF52540">
    <property type="entry name" value="P-loop containing nucleoside triphosphate hydrolases"/>
    <property type="match status" value="1"/>
</dbReference>
<feature type="domain" description="Sulfotransferase" evidence="1">
    <location>
        <begin position="41"/>
        <end position="233"/>
    </location>
</feature>
<sequence length="278" mass="31770">MNTEKPATGHDARSLPTRIRHAAWRYGKAWFQRLFPRPLERHVFVAGMQRSGTNLLMDVLDASAVTQVFHETDSRAFDQYEMRDVTTIKQLAEKCPAPVFVIKALCELDRITVLMDTFQPAQTLWVVRDWRDSTNSAIKSFGNFVPQWARLMKGDTSDWRGHGMSSDTRALLADLYRPGASEAEGAAIMWYYRNVIFFEQLADDPRVRVVFYEELVQHPMREVDAVYTFLGLPGFNAGISNRIYSRSVRHRSPPDIRPEVGALCDALLARFKTLPSQA</sequence>
<evidence type="ECO:0000313" key="2">
    <source>
        <dbReference type="EMBL" id="NDP47090.1"/>
    </source>
</evidence>
<proteinExistence type="predicted"/>
<dbReference type="AlphaFoldDB" id="A0A7C9KXM1"/>
<dbReference type="GO" id="GO:0008146">
    <property type="term" value="F:sulfotransferase activity"/>
    <property type="evidence" value="ECO:0007669"/>
    <property type="project" value="InterPro"/>
</dbReference>
<dbReference type="Gene3D" id="3.40.50.300">
    <property type="entry name" value="P-loop containing nucleotide triphosphate hydrolases"/>
    <property type="match status" value="1"/>
</dbReference>
<accession>A0A7C9KXM1</accession>
<dbReference type="EMBL" id="JAAFGW010000013">
    <property type="protein sequence ID" value="NDP47090.1"/>
    <property type="molecule type" value="Genomic_DNA"/>
</dbReference>
<organism evidence="2 3">
    <name type="scientific">Sulfuriferula multivorans</name>
    <dbReference type="NCBI Taxonomy" id="1559896"/>
    <lineage>
        <taxon>Bacteria</taxon>
        <taxon>Pseudomonadati</taxon>
        <taxon>Pseudomonadota</taxon>
        <taxon>Betaproteobacteria</taxon>
        <taxon>Nitrosomonadales</taxon>
        <taxon>Sulfuricellaceae</taxon>
        <taxon>Sulfuriferula</taxon>
    </lineage>
</organism>
<evidence type="ECO:0000259" key="1">
    <source>
        <dbReference type="Pfam" id="PF00685"/>
    </source>
</evidence>
<dbReference type="InterPro" id="IPR000863">
    <property type="entry name" value="Sulfotransferase_dom"/>
</dbReference>
<evidence type="ECO:0000313" key="3">
    <source>
        <dbReference type="Proteomes" id="UP000483432"/>
    </source>
</evidence>
<dbReference type="InterPro" id="IPR027417">
    <property type="entry name" value="P-loop_NTPase"/>
</dbReference>
<comment type="caution">
    <text evidence="2">The sequence shown here is derived from an EMBL/GenBank/DDBJ whole genome shotgun (WGS) entry which is preliminary data.</text>
</comment>
<protein>
    <submittedName>
        <fullName evidence="2">Sulfotransferase</fullName>
    </submittedName>
</protein>
<gene>
    <name evidence="2" type="ORF">GZ085_01620</name>
</gene>